<dbReference type="PANTHER" id="PTHR48046:SF6">
    <property type="entry name" value="GLYCOSYLTRANSFERASE"/>
    <property type="match status" value="1"/>
</dbReference>
<organism evidence="5 6">
    <name type="scientific">Anisodus acutangulus</name>
    <dbReference type="NCBI Taxonomy" id="402998"/>
    <lineage>
        <taxon>Eukaryota</taxon>
        <taxon>Viridiplantae</taxon>
        <taxon>Streptophyta</taxon>
        <taxon>Embryophyta</taxon>
        <taxon>Tracheophyta</taxon>
        <taxon>Spermatophyta</taxon>
        <taxon>Magnoliopsida</taxon>
        <taxon>eudicotyledons</taxon>
        <taxon>Gunneridae</taxon>
        <taxon>Pentapetalae</taxon>
        <taxon>asterids</taxon>
        <taxon>lamiids</taxon>
        <taxon>Solanales</taxon>
        <taxon>Solanaceae</taxon>
        <taxon>Solanoideae</taxon>
        <taxon>Hyoscyameae</taxon>
        <taxon>Anisodus</taxon>
    </lineage>
</organism>
<reference evidence="6" key="1">
    <citation type="journal article" date="2023" name="Proc. Natl. Acad. Sci. U.S.A.">
        <title>Genomic and structural basis for evolution of tropane alkaloid biosynthesis.</title>
        <authorList>
            <person name="Wanga Y.-J."/>
            <person name="Taina T."/>
            <person name="Yua J.-Y."/>
            <person name="Lia J."/>
            <person name="Xua B."/>
            <person name="Chenc J."/>
            <person name="D'Auriad J.C."/>
            <person name="Huanga J.-P."/>
            <person name="Huanga S.-X."/>
        </authorList>
    </citation>
    <scope>NUCLEOTIDE SEQUENCE [LARGE SCALE GENOMIC DNA]</scope>
    <source>
        <strain evidence="6">cv. KIB-2019</strain>
    </source>
</reference>
<evidence type="ECO:0000313" key="6">
    <source>
        <dbReference type="Proteomes" id="UP001152561"/>
    </source>
</evidence>
<dbReference type="GO" id="GO:0008194">
    <property type="term" value="F:UDP-glycosyltransferase activity"/>
    <property type="evidence" value="ECO:0007669"/>
    <property type="project" value="InterPro"/>
</dbReference>
<dbReference type="CDD" id="cd03784">
    <property type="entry name" value="GT1_Gtf-like"/>
    <property type="match status" value="1"/>
</dbReference>
<keyword evidence="3 4" id="KW-0808">Transferase</keyword>
<accession>A0A9Q1LEE0</accession>
<dbReference type="PROSITE" id="PS00375">
    <property type="entry name" value="UDPGT"/>
    <property type="match status" value="1"/>
</dbReference>
<dbReference type="InterPro" id="IPR035595">
    <property type="entry name" value="UDP_glycos_trans_CS"/>
</dbReference>
<dbReference type="OrthoDB" id="5835829at2759"/>
<evidence type="ECO:0000256" key="3">
    <source>
        <dbReference type="ARBA" id="ARBA00022679"/>
    </source>
</evidence>
<evidence type="ECO:0000256" key="1">
    <source>
        <dbReference type="ARBA" id="ARBA00009995"/>
    </source>
</evidence>
<evidence type="ECO:0000256" key="4">
    <source>
        <dbReference type="RuleBase" id="RU003718"/>
    </source>
</evidence>
<comment type="similarity">
    <text evidence="1 4">Belongs to the UDP-glycosyltransferase family.</text>
</comment>
<dbReference type="AlphaFoldDB" id="A0A9Q1LEE0"/>
<dbReference type="Gene3D" id="3.40.50.2000">
    <property type="entry name" value="Glycogen Phosphorylase B"/>
    <property type="match status" value="1"/>
</dbReference>
<evidence type="ECO:0000256" key="2">
    <source>
        <dbReference type="ARBA" id="ARBA00022676"/>
    </source>
</evidence>
<evidence type="ECO:0008006" key="7">
    <source>
        <dbReference type="Google" id="ProtNLM"/>
    </source>
</evidence>
<dbReference type="PANTHER" id="PTHR48046">
    <property type="entry name" value="UDP-GLYCOSYLTRANSFERASE 72E1"/>
    <property type="match status" value="1"/>
</dbReference>
<gene>
    <name evidence="5" type="ORF">K7X08_016549</name>
</gene>
<dbReference type="SUPFAM" id="SSF53756">
    <property type="entry name" value="UDP-Glycosyltransferase/glycogen phosphorylase"/>
    <property type="match status" value="1"/>
</dbReference>
<evidence type="ECO:0000313" key="5">
    <source>
        <dbReference type="EMBL" id="KAJ8534821.1"/>
    </source>
</evidence>
<keyword evidence="6" id="KW-1185">Reference proteome</keyword>
<sequence length="162" mass="18074">MSGQRFLWVTRCPNDKIADATYFNVQKPSNPLDFLPNGFLERTKGLGLVQPNWAPQVQILSHDSIGGFLTHCGWNSTLESVVHGIPLIPWPLYAEQRTNAVMLSENIKVATRPKICDNGIIRRLEIAKVVEGLMECEAGNGVRVRMKELKDAAAKREDESTS</sequence>
<keyword evidence="2 4" id="KW-0328">Glycosyltransferase</keyword>
<dbReference type="InterPro" id="IPR002213">
    <property type="entry name" value="UDP_glucos_trans"/>
</dbReference>
<name>A0A9Q1LEE0_9SOLA</name>
<dbReference type="Pfam" id="PF00201">
    <property type="entry name" value="UDPGT"/>
    <property type="match status" value="1"/>
</dbReference>
<protein>
    <recommendedName>
        <fullName evidence="7">UDP-glycosyltransferases domain-containing protein</fullName>
    </recommendedName>
</protein>
<comment type="caution">
    <text evidence="5">The sequence shown here is derived from an EMBL/GenBank/DDBJ whole genome shotgun (WGS) entry which is preliminary data.</text>
</comment>
<dbReference type="EMBL" id="JAJAGQ010000019">
    <property type="protein sequence ID" value="KAJ8534821.1"/>
    <property type="molecule type" value="Genomic_DNA"/>
</dbReference>
<dbReference type="FunFam" id="3.40.50.2000:FF:000056">
    <property type="entry name" value="Glycosyltransferase"/>
    <property type="match status" value="1"/>
</dbReference>
<dbReference type="Proteomes" id="UP001152561">
    <property type="component" value="Unassembled WGS sequence"/>
</dbReference>
<proteinExistence type="inferred from homology"/>